<gene>
    <name evidence="1" type="ORF">ACFPET_17440</name>
</gene>
<keyword evidence="1" id="KW-0378">Hydrolase</keyword>
<accession>A0ABV8U1K7</accession>
<dbReference type="GO" id="GO:0016787">
    <property type="term" value="F:hydrolase activity"/>
    <property type="evidence" value="ECO:0007669"/>
    <property type="project" value="UniProtKB-KW"/>
</dbReference>
<dbReference type="Gene3D" id="3.40.50.1000">
    <property type="entry name" value="HAD superfamily/HAD-like"/>
    <property type="match status" value="1"/>
</dbReference>
<name>A0ABV8U1K7_9ACTN</name>
<dbReference type="InterPro" id="IPR023214">
    <property type="entry name" value="HAD_sf"/>
</dbReference>
<evidence type="ECO:0000313" key="1">
    <source>
        <dbReference type="EMBL" id="MFC4336990.1"/>
    </source>
</evidence>
<keyword evidence="2" id="KW-1185">Reference proteome</keyword>
<dbReference type="Proteomes" id="UP001595823">
    <property type="component" value="Unassembled WGS sequence"/>
</dbReference>
<sequence length="223" mass="23643">MNDFPEALFWDMDGTLVDTEPLWDDATAAFLADHGVDHSDELRHQMVGAPGSVVIPLILQAAGLGPEHADQVRARIKAHVVTAFSAGVPLMPGAVGLLEEADAKGIPQVLVTSTSPDLTDILLESIGRRRFEHIVTPVDVDHPKPHPAPYRKAGELIGVPVTETLAIEDSASGIRSALAAGAGVIAVPSSAPLPEEHPLLRVRSLDHYRLADLPALAYRAPAV</sequence>
<dbReference type="PANTHER" id="PTHR43481">
    <property type="entry name" value="FRUCTOSE-1-PHOSPHATE PHOSPHATASE"/>
    <property type="match status" value="1"/>
</dbReference>
<dbReference type="PANTHER" id="PTHR43481:SF4">
    <property type="entry name" value="GLYCEROL-1-PHOSPHATE PHOSPHOHYDROLASE 1-RELATED"/>
    <property type="match status" value="1"/>
</dbReference>
<comment type="caution">
    <text evidence="1">The sequence shown here is derived from an EMBL/GenBank/DDBJ whole genome shotgun (WGS) entry which is preliminary data.</text>
</comment>
<dbReference type="EMBL" id="JBHSDK010000026">
    <property type="protein sequence ID" value="MFC4336990.1"/>
    <property type="molecule type" value="Genomic_DNA"/>
</dbReference>
<dbReference type="InterPro" id="IPR051806">
    <property type="entry name" value="HAD-like_SPP"/>
</dbReference>
<dbReference type="RefSeq" id="WP_380623482.1">
    <property type="nucleotide sequence ID" value="NZ_JBHSDK010000026.1"/>
</dbReference>
<dbReference type="InterPro" id="IPR036412">
    <property type="entry name" value="HAD-like_sf"/>
</dbReference>
<reference evidence="2" key="1">
    <citation type="journal article" date="2019" name="Int. J. Syst. Evol. Microbiol.">
        <title>The Global Catalogue of Microorganisms (GCM) 10K type strain sequencing project: providing services to taxonomists for standard genome sequencing and annotation.</title>
        <authorList>
            <consortium name="The Broad Institute Genomics Platform"/>
            <consortium name="The Broad Institute Genome Sequencing Center for Infectious Disease"/>
            <person name="Wu L."/>
            <person name="Ma J."/>
        </authorList>
    </citation>
    <scope>NUCLEOTIDE SEQUENCE [LARGE SCALE GENOMIC DNA]</scope>
    <source>
        <strain evidence="2">IBRC-M 10908</strain>
    </source>
</reference>
<evidence type="ECO:0000313" key="2">
    <source>
        <dbReference type="Proteomes" id="UP001595823"/>
    </source>
</evidence>
<dbReference type="InterPro" id="IPR023198">
    <property type="entry name" value="PGP-like_dom2"/>
</dbReference>
<organism evidence="1 2">
    <name type="scientific">Salininema proteolyticum</name>
    <dbReference type="NCBI Taxonomy" id="1607685"/>
    <lineage>
        <taxon>Bacteria</taxon>
        <taxon>Bacillati</taxon>
        <taxon>Actinomycetota</taxon>
        <taxon>Actinomycetes</taxon>
        <taxon>Glycomycetales</taxon>
        <taxon>Glycomycetaceae</taxon>
        <taxon>Salininema</taxon>
    </lineage>
</organism>
<dbReference type="SFLD" id="SFLDS00003">
    <property type="entry name" value="Haloacid_Dehalogenase"/>
    <property type="match status" value="1"/>
</dbReference>
<protein>
    <submittedName>
        <fullName evidence="1">HAD family hydrolase</fullName>
    </submittedName>
</protein>
<dbReference type="SFLD" id="SFLDG01129">
    <property type="entry name" value="C1.5:_HAD__Beta-PGM__Phosphata"/>
    <property type="match status" value="1"/>
</dbReference>
<dbReference type="Gene3D" id="1.10.150.240">
    <property type="entry name" value="Putative phosphatase, domain 2"/>
    <property type="match status" value="1"/>
</dbReference>
<dbReference type="SUPFAM" id="SSF56784">
    <property type="entry name" value="HAD-like"/>
    <property type="match status" value="1"/>
</dbReference>
<dbReference type="NCBIfam" id="TIGR01509">
    <property type="entry name" value="HAD-SF-IA-v3"/>
    <property type="match status" value="1"/>
</dbReference>
<proteinExistence type="predicted"/>
<dbReference type="InterPro" id="IPR006439">
    <property type="entry name" value="HAD-SF_hydro_IA"/>
</dbReference>
<dbReference type="Pfam" id="PF00702">
    <property type="entry name" value="Hydrolase"/>
    <property type="match status" value="1"/>
</dbReference>
<dbReference type="CDD" id="cd07505">
    <property type="entry name" value="HAD_BPGM-like"/>
    <property type="match status" value="1"/>
</dbReference>